<dbReference type="EC" id="2.7.7.7" evidence="1"/>
<dbReference type="InterPro" id="IPR005790">
    <property type="entry name" value="DNA_polIII_delta"/>
</dbReference>
<evidence type="ECO:0000256" key="6">
    <source>
        <dbReference type="ARBA" id="ARBA00022932"/>
    </source>
</evidence>
<comment type="caution">
    <text evidence="10">The sequence shown here is derived from an EMBL/GenBank/DDBJ whole genome shotgun (WGS) entry which is preliminary data.</text>
</comment>
<dbReference type="GO" id="GO:0003887">
    <property type="term" value="F:DNA-directed DNA polymerase activity"/>
    <property type="evidence" value="ECO:0007669"/>
    <property type="project" value="UniProtKB-EC"/>
</dbReference>
<dbReference type="InterPro" id="IPR008921">
    <property type="entry name" value="DNA_pol3_clamp-load_cplx_C"/>
</dbReference>
<evidence type="ECO:0000256" key="7">
    <source>
        <dbReference type="ARBA" id="ARBA00034754"/>
    </source>
</evidence>
<evidence type="ECO:0000256" key="5">
    <source>
        <dbReference type="ARBA" id="ARBA00022705"/>
    </source>
</evidence>
<proteinExistence type="inferred from homology"/>
<evidence type="ECO:0000256" key="8">
    <source>
        <dbReference type="ARBA" id="ARBA00049244"/>
    </source>
</evidence>
<evidence type="ECO:0000256" key="3">
    <source>
        <dbReference type="ARBA" id="ARBA00022679"/>
    </source>
</evidence>
<keyword evidence="6" id="KW-0239">DNA-directed DNA polymerase</keyword>
<name>A0ABT6Y4C9_9BACT</name>
<dbReference type="SUPFAM" id="SSF52540">
    <property type="entry name" value="P-loop containing nucleoside triphosphate hydrolases"/>
    <property type="match status" value="1"/>
</dbReference>
<evidence type="ECO:0000256" key="4">
    <source>
        <dbReference type="ARBA" id="ARBA00022695"/>
    </source>
</evidence>
<dbReference type="Proteomes" id="UP001236507">
    <property type="component" value="Unassembled WGS sequence"/>
</dbReference>
<evidence type="ECO:0000256" key="2">
    <source>
        <dbReference type="ARBA" id="ARBA00017703"/>
    </source>
</evidence>
<dbReference type="RefSeq" id="WP_166578204.1">
    <property type="nucleotide sequence ID" value="NZ_JASHIF010000003.1"/>
</dbReference>
<keyword evidence="11" id="KW-1185">Reference proteome</keyword>
<organism evidence="10 11">
    <name type="scientific">Flectobacillus roseus</name>
    <dbReference type="NCBI Taxonomy" id="502259"/>
    <lineage>
        <taxon>Bacteria</taxon>
        <taxon>Pseudomonadati</taxon>
        <taxon>Bacteroidota</taxon>
        <taxon>Cytophagia</taxon>
        <taxon>Cytophagales</taxon>
        <taxon>Flectobacillaceae</taxon>
        <taxon>Flectobacillus</taxon>
    </lineage>
</organism>
<protein>
    <recommendedName>
        <fullName evidence="2">DNA polymerase III subunit delta</fullName>
        <ecNumber evidence="1">2.7.7.7</ecNumber>
    </recommendedName>
</protein>
<dbReference type="PANTHER" id="PTHR34388:SF1">
    <property type="entry name" value="DNA POLYMERASE III SUBUNIT DELTA"/>
    <property type="match status" value="1"/>
</dbReference>
<dbReference type="NCBIfam" id="TIGR01128">
    <property type="entry name" value="holA"/>
    <property type="match status" value="1"/>
</dbReference>
<reference evidence="10 11" key="1">
    <citation type="submission" date="2023-05" db="EMBL/GenBank/DDBJ databases">
        <title>Novel species of genus Flectobacillus isolated from stream in China.</title>
        <authorList>
            <person name="Lu H."/>
        </authorList>
    </citation>
    <scope>NUCLEOTIDE SEQUENCE [LARGE SCALE GENOMIC DNA]</scope>
    <source>
        <strain evidence="10 11">KCTC 42575</strain>
    </source>
</reference>
<dbReference type="EMBL" id="JASHIF010000003">
    <property type="protein sequence ID" value="MDI9858423.1"/>
    <property type="molecule type" value="Genomic_DNA"/>
</dbReference>
<dbReference type="Gene3D" id="1.20.272.10">
    <property type="match status" value="1"/>
</dbReference>
<evidence type="ECO:0000256" key="1">
    <source>
        <dbReference type="ARBA" id="ARBA00012417"/>
    </source>
</evidence>
<evidence type="ECO:0000313" key="10">
    <source>
        <dbReference type="EMBL" id="MDI9858423.1"/>
    </source>
</evidence>
<feature type="domain" description="DNA polymerase III delta N-terminal" evidence="9">
    <location>
        <begin position="21"/>
        <end position="140"/>
    </location>
</feature>
<keyword evidence="5" id="KW-0235">DNA replication</keyword>
<evidence type="ECO:0000259" key="9">
    <source>
        <dbReference type="Pfam" id="PF06144"/>
    </source>
</evidence>
<dbReference type="Gene3D" id="1.10.8.60">
    <property type="match status" value="1"/>
</dbReference>
<comment type="catalytic activity">
    <reaction evidence="8">
        <text>DNA(n) + a 2'-deoxyribonucleoside 5'-triphosphate = DNA(n+1) + diphosphate</text>
        <dbReference type="Rhea" id="RHEA:22508"/>
        <dbReference type="Rhea" id="RHEA-COMP:17339"/>
        <dbReference type="Rhea" id="RHEA-COMP:17340"/>
        <dbReference type="ChEBI" id="CHEBI:33019"/>
        <dbReference type="ChEBI" id="CHEBI:61560"/>
        <dbReference type="ChEBI" id="CHEBI:173112"/>
        <dbReference type="EC" id="2.7.7.7"/>
    </reaction>
</comment>
<accession>A0ABT6Y4C9</accession>
<gene>
    <name evidence="10" type="primary">holA</name>
    <name evidence="10" type="ORF">QM524_04305</name>
</gene>
<evidence type="ECO:0000313" key="11">
    <source>
        <dbReference type="Proteomes" id="UP001236507"/>
    </source>
</evidence>
<dbReference type="InterPro" id="IPR027417">
    <property type="entry name" value="P-loop_NTPase"/>
</dbReference>
<keyword evidence="3 10" id="KW-0808">Transferase</keyword>
<dbReference type="SUPFAM" id="SSF48019">
    <property type="entry name" value="post-AAA+ oligomerization domain-like"/>
    <property type="match status" value="1"/>
</dbReference>
<comment type="similarity">
    <text evidence="7">Belongs to the DNA polymerase HolA subunit family.</text>
</comment>
<dbReference type="Gene3D" id="3.40.50.300">
    <property type="entry name" value="P-loop containing nucleotide triphosphate hydrolases"/>
    <property type="match status" value="1"/>
</dbReference>
<sequence>MPKLFAEVFKEVKKKHFQPIYLLHGDEPYFIDKVVDFIEENALSAADKGFNQYIIYGKDHTVPSIMSYAKRFPMMSEKQVVIVKEAQSIQGIEQKDMQAVLEGYAKNPLASTILVLASKDSVDERKAWVKAIDQSGTVMTSKKMYDNKIPDWVIEHCHESGVKISPKAVQMLVENVGNDLKRLASEIDKIVINLKIDEEINAAVVERFVGISKEYNYFEFQKALIQRDVLKANQIVQFFASNPKDNPLPPMILLMYNFFSKVLLAHTHSDKTDKGLASFLGINPFFAKDYVQTIRNYNLPKVIQIIHDIKQIELQAKGIESSSSSDGDKLKELTFRILH</sequence>
<keyword evidence="4 10" id="KW-0548">Nucleotidyltransferase</keyword>
<dbReference type="InterPro" id="IPR010372">
    <property type="entry name" value="DNA_pol3_delta_N"/>
</dbReference>
<dbReference type="PANTHER" id="PTHR34388">
    <property type="entry name" value="DNA POLYMERASE III SUBUNIT DELTA"/>
    <property type="match status" value="1"/>
</dbReference>
<dbReference type="Pfam" id="PF06144">
    <property type="entry name" value="DNA_pol3_delta"/>
    <property type="match status" value="1"/>
</dbReference>